<keyword evidence="2" id="KW-1185">Reference proteome</keyword>
<protein>
    <submittedName>
        <fullName evidence="1">Uncharacterized protein</fullName>
    </submittedName>
</protein>
<sequence length="47" mass="5667">MENIYSEEQRTVKTVKARRETIDFLLSYSKSIKVVDYKKHKFEVTLN</sequence>
<evidence type="ECO:0000313" key="2">
    <source>
        <dbReference type="Proteomes" id="UP000219048"/>
    </source>
</evidence>
<proteinExistence type="predicted"/>
<dbReference type="AlphaFoldDB" id="A0A285MRH9"/>
<dbReference type="Proteomes" id="UP000219048">
    <property type="component" value="Unassembled WGS sequence"/>
</dbReference>
<accession>A0A285MRH9</accession>
<organism evidence="1 2">
    <name type="scientific">Flagellimonas pacifica</name>
    <dbReference type="NCBI Taxonomy" id="1247520"/>
    <lineage>
        <taxon>Bacteria</taxon>
        <taxon>Pseudomonadati</taxon>
        <taxon>Bacteroidota</taxon>
        <taxon>Flavobacteriia</taxon>
        <taxon>Flavobacteriales</taxon>
        <taxon>Flavobacteriaceae</taxon>
        <taxon>Flagellimonas</taxon>
    </lineage>
</organism>
<gene>
    <name evidence="1" type="ORF">SAMN06265377_1603</name>
</gene>
<dbReference type="EMBL" id="OBEH01000002">
    <property type="protein sequence ID" value="SNY99789.1"/>
    <property type="molecule type" value="Genomic_DNA"/>
</dbReference>
<reference evidence="2" key="1">
    <citation type="submission" date="2017-09" db="EMBL/GenBank/DDBJ databases">
        <authorList>
            <person name="Varghese N."/>
            <person name="Submissions S."/>
        </authorList>
    </citation>
    <scope>NUCLEOTIDE SEQUENCE [LARGE SCALE GENOMIC DNA]</scope>
    <source>
        <strain evidence="2">DSM 25885</strain>
    </source>
</reference>
<evidence type="ECO:0000313" key="1">
    <source>
        <dbReference type="EMBL" id="SNY99789.1"/>
    </source>
</evidence>
<name>A0A285MRH9_9FLAO</name>
<dbReference type="RefSeq" id="WP_165769933.1">
    <property type="nucleotide sequence ID" value="NZ_OBEH01000002.1"/>
</dbReference>